<dbReference type="OrthoDB" id="630895at2759"/>
<reference evidence="6 7" key="1">
    <citation type="submission" date="2014-04" db="EMBL/GenBank/DDBJ databases">
        <authorList>
            <consortium name="DOE Joint Genome Institute"/>
            <person name="Kuo A."/>
            <person name="Zuccaro A."/>
            <person name="Kohler A."/>
            <person name="Nagy L.G."/>
            <person name="Floudas D."/>
            <person name="Copeland A."/>
            <person name="Barry K.W."/>
            <person name="Cichocki N."/>
            <person name="Veneault-Fourrey C."/>
            <person name="LaButti K."/>
            <person name="Lindquist E.A."/>
            <person name="Lipzen A."/>
            <person name="Lundell T."/>
            <person name="Morin E."/>
            <person name="Murat C."/>
            <person name="Sun H."/>
            <person name="Tunlid A."/>
            <person name="Henrissat B."/>
            <person name="Grigoriev I.V."/>
            <person name="Hibbett D.S."/>
            <person name="Martin F."/>
            <person name="Nordberg H.P."/>
            <person name="Cantor M.N."/>
            <person name="Hua S.X."/>
        </authorList>
    </citation>
    <scope>NUCLEOTIDE SEQUENCE [LARGE SCALE GENOMIC DNA]</scope>
    <source>
        <strain evidence="6 7">MAFF 305830</strain>
    </source>
</reference>
<accession>A0A0C3A4M1</accession>
<gene>
    <name evidence="6" type="ORF">M408DRAFT_197745</name>
</gene>
<dbReference type="Pfam" id="PF01734">
    <property type="entry name" value="Patatin"/>
    <property type="match status" value="1"/>
</dbReference>
<protein>
    <recommendedName>
        <fullName evidence="5">PNPLA domain-containing protein</fullName>
    </recommendedName>
</protein>
<evidence type="ECO:0000313" key="6">
    <source>
        <dbReference type="EMBL" id="KIM19605.1"/>
    </source>
</evidence>
<reference evidence="7" key="2">
    <citation type="submission" date="2015-01" db="EMBL/GenBank/DDBJ databases">
        <title>Evolutionary Origins and Diversification of the Mycorrhizal Mutualists.</title>
        <authorList>
            <consortium name="DOE Joint Genome Institute"/>
            <consortium name="Mycorrhizal Genomics Consortium"/>
            <person name="Kohler A."/>
            <person name="Kuo A."/>
            <person name="Nagy L.G."/>
            <person name="Floudas D."/>
            <person name="Copeland A."/>
            <person name="Barry K.W."/>
            <person name="Cichocki N."/>
            <person name="Veneault-Fourrey C."/>
            <person name="LaButti K."/>
            <person name="Lindquist E.A."/>
            <person name="Lipzen A."/>
            <person name="Lundell T."/>
            <person name="Morin E."/>
            <person name="Murat C."/>
            <person name="Riley R."/>
            <person name="Ohm R."/>
            <person name="Sun H."/>
            <person name="Tunlid A."/>
            <person name="Henrissat B."/>
            <person name="Grigoriev I.V."/>
            <person name="Hibbett D.S."/>
            <person name="Martin F."/>
        </authorList>
    </citation>
    <scope>NUCLEOTIDE SEQUENCE [LARGE SCALE GENOMIC DNA]</scope>
    <source>
        <strain evidence="7">MAFF 305830</strain>
    </source>
</reference>
<feature type="domain" description="PNPLA" evidence="5">
    <location>
        <begin position="13"/>
        <end position="212"/>
    </location>
</feature>
<dbReference type="STRING" id="933852.A0A0C3A4M1"/>
<dbReference type="Proteomes" id="UP000054097">
    <property type="component" value="Unassembled WGS sequence"/>
</dbReference>
<sequence>METSESRQGLCIASFDGGGPGVISQLIMLQEITRRSSYDHLNDGEEPCPAESWDMMGGVGFGGLSALMLGCLRLSMEEAMEELAVIGAAIFTRRVDEIITPDSNMARLKEAVEDMLRRYKYPTDIKLKDKRLQIGRCKVVVFAATTVTVDHCHQFRAYSHRGRSIDSTFVEAACATLAIPELFTPICIGTPSRKQSFIGTSIGSNNPTRQVLEEALLQFGDERSVSLILSLGSGCPNAFSFDSLNLYPKGSGNLLTQIMLGCERVAKELSLQLFELPVYHRLNVNKGVESLKLSDWDKLGDIEAYTDVYLQLPEISAGVNNASRALRQRVGLISLGELSKCLEYETV</sequence>
<keyword evidence="3" id="KW-0443">Lipid metabolism</keyword>
<proteinExistence type="predicted"/>
<evidence type="ECO:0000256" key="3">
    <source>
        <dbReference type="ARBA" id="ARBA00023098"/>
    </source>
</evidence>
<comment type="caution">
    <text evidence="4">Lacks conserved residue(s) required for the propagation of feature annotation.</text>
</comment>
<dbReference type="GO" id="GO:0019369">
    <property type="term" value="P:arachidonate metabolic process"/>
    <property type="evidence" value="ECO:0007669"/>
    <property type="project" value="TreeGrafter"/>
</dbReference>
<dbReference type="HOGENOM" id="CLU_000288_144_2_1"/>
<evidence type="ECO:0000313" key="7">
    <source>
        <dbReference type="Proteomes" id="UP000054097"/>
    </source>
</evidence>
<organism evidence="6 7">
    <name type="scientific">Serendipita vermifera MAFF 305830</name>
    <dbReference type="NCBI Taxonomy" id="933852"/>
    <lineage>
        <taxon>Eukaryota</taxon>
        <taxon>Fungi</taxon>
        <taxon>Dikarya</taxon>
        <taxon>Basidiomycota</taxon>
        <taxon>Agaricomycotina</taxon>
        <taxon>Agaricomycetes</taxon>
        <taxon>Sebacinales</taxon>
        <taxon>Serendipitaceae</taxon>
        <taxon>Serendipita</taxon>
    </lineage>
</organism>
<dbReference type="PANTHER" id="PTHR24185:SF1">
    <property type="entry name" value="CALCIUM-INDEPENDENT PHOSPHOLIPASE A2-GAMMA"/>
    <property type="match status" value="1"/>
</dbReference>
<dbReference type="GO" id="GO:0016020">
    <property type="term" value="C:membrane"/>
    <property type="evidence" value="ECO:0007669"/>
    <property type="project" value="TreeGrafter"/>
</dbReference>
<dbReference type="Gene3D" id="3.40.1090.10">
    <property type="entry name" value="Cytosolic phospholipase A2 catalytic domain"/>
    <property type="match status" value="1"/>
</dbReference>
<evidence type="ECO:0000256" key="4">
    <source>
        <dbReference type="PROSITE-ProRule" id="PRU01161"/>
    </source>
</evidence>
<dbReference type="EMBL" id="KN824604">
    <property type="protein sequence ID" value="KIM19605.1"/>
    <property type="molecule type" value="Genomic_DNA"/>
</dbReference>
<dbReference type="PROSITE" id="PS51635">
    <property type="entry name" value="PNPLA"/>
    <property type="match status" value="1"/>
</dbReference>
<evidence type="ECO:0000256" key="2">
    <source>
        <dbReference type="ARBA" id="ARBA00022963"/>
    </source>
</evidence>
<dbReference type="AlphaFoldDB" id="A0A0C3A4M1"/>
<name>A0A0C3A4M1_SERVB</name>
<dbReference type="SUPFAM" id="SSF52151">
    <property type="entry name" value="FabD/lysophospholipase-like"/>
    <property type="match status" value="1"/>
</dbReference>
<dbReference type="GO" id="GO:0047499">
    <property type="term" value="F:calcium-independent phospholipase A2 activity"/>
    <property type="evidence" value="ECO:0007669"/>
    <property type="project" value="TreeGrafter"/>
</dbReference>
<dbReference type="PANTHER" id="PTHR24185">
    <property type="entry name" value="CALCIUM-INDEPENDENT PHOSPHOLIPASE A2-GAMMA"/>
    <property type="match status" value="1"/>
</dbReference>
<dbReference type="GO" id="GO:0016042">
    <property type="term" value="P:lipid catabolic process"/>
    <property type="evidence" value="ECO:0007669"/>
    <property type="project" value="UniProtKB-KW"/>
</dbReference>
<dbReference type="GO" id="GO:0046486">
    <property type="term" value="P:glycerolipid metabolic process"/>
    <property type="evidence" value="ECO:0007669"/>
    <property type="project" value="UniProtKB-ARBA"/>
</dbReference>
<dbReference type="InterPro" id="IPR002641">
    <property type="entry name" value="PNPLA_dom"/>
</dbReference>
<evidence type="ECO:0000259" key="5">
    <source>
        <dbReference type="PROSITE" id="PS51635"/>
    </source>
</evidence>
<evidence type="ECO:0000256" key="1">
    <source>
        <dbReference type="ARBA" id="ARBA00022801"/>
    </source>
</evidence>
<keyword evidence="2" id="KW-0442">Lipid degradation</keyword>
<dbReference type="InterPro" id="IPR016035">
    <property type="entry name" value="Acyl_Trfase/lysoPLipase"/>
</dbReference>
<keyword evidence="1" id="KW-0378">Hydrolase</keyword>
<keyword evidence="7" id="KW-1185">Reference proteome</keyword>